<dbReference type="EMBL" id="JARBDR010000919">
    <property type="protein sequence ID" value="KAJ8300202.1"/>
    <property type="molecule type" value="Genomic_DNA"/>
</dbReference>
<sequence length="199" mass="22585">MVIVRMIQVITLMCLLNIPSNYAFLIKLHDAFEAAAEALEMIPTILETASSFEDDKAIKKIQKSLTYLNDKQEELSELNDLVIVQNAVAAAKKKIQACTESLQDYLNYSSAVSKKEVEDCRLVFIEVKFLAHVLHGRTDYDTDCVAKARVEMINNSRATAMVEQDQRINYIKLDKGPTDRGITEMETIRATIEVTRMYN</sequence>
<evidence type="ECO:0000313" key="1">
    <source>
        <dbReference type="EMBL" id="KAJ8300202.1"/>
    </source>
</evidence>
<organism evidence="1 2">
    <name type="scientific">Tegillarca granosa</name>
    <name type="common">Malaysian cockle</name>
    <name type="synonym">Anadara granosa</name>
    <dbReference type="NCBI Taxonomy" id="220873"/>
    <lineage>
        <taxon>Eukaryota</taxon>
        <taxon>Metazoa</taxon>
        <taxon>Spiralia</taxon>
        <taxon>Lophotrochozoa</taxon>
        <taxon>Mollusca</taxon>
        <taxon>Bivalvia</taxon>
        <taxon>Autobranchia</taxon>
        <taxon>Pteriomorphia</taxon>
        <taxon>Arcoida</taxon>
        <taxon>Arcoidea</taxon>
        <taxon>Arcidae</taxon>
        <taxon>Tegillarca</taxon>
    </lineage>
</organism>
<reference evidence="1 2" key="1">
    <citation type="submission" date="2022-12" db="EMBL/GenBank/DDBJ databases">
        <title>Chromosome-level genome of Tegillarca granosa.</title>
        <authorList>
            <person name="Kim J."/>
        </authorList>
    </citation>
    <scope>NUCLEOTIDE SEQUENCE [LARGE SCALE GENOMIC DNA]</scope>
    <source>
        <strain evidence="1">Teg-2019</strain>
        <tissue evidence="1">Adductor muscle</tissue>
    </source>
</reference>
<comment type="caution">
    <text evidence="1">The sequence shown here is derived from an EMBL/GenBank/DDBJ whole genome shotgun (WGS) entry which is preliminary data.</text>
</comment>
<name>A0ABQ9E4L4_TEGGR</name>
<proteinExistence type="predicted"/>
<accession>A0ABQ9E4L4</accession>
<evidence type="ECO:0000313" key="2">
    <source>
        <dbReference type="Proteomes" id="UP001217089"/>
    </source>
</evidence>
<keyword evidence="2" id="KW-1185">Reference proteome</keyword>
<protein>
    <recommendedName>
        <fullName evidence="3">Pectinesterase inhibitor domain-containing protein</fullName>
    </recommendedName>
</protein>
<gene>
    <name evidence="1" type="ORF">KUTeg_021721</name>
</gene>
<dbReference type="Proteomes" id="UP001217089">
    <property type="component" value="Unassembled WGS sequence"/>
</dbReference>
<evidence type="ECO:0008006" key="3">
    <source>
        <dbReference type="Google" id="ProtNLM"/>
    </source>
</evidence>